<reference evidence="1 2" key="1">
    <citation type="submission" date="2012-09" db="EMBL/GenBank/DDBJ databases">
        <title>Genome Sequence of alkane-degrading Bacterium Alcanivorax sp. 19-m-6.</title>
        <authorList>
            <person name="Lai Q."/>
            <person name="Shao Z."/>
        </authorList>
    </citation>
    <scope>NUCLEOTIDE SEQUENCE [LARGE SCALE GENOMIC DNA]</scope>
    <source>
        <strain evidence="1 2">19-m-6</strain>
    </source>
</reference>
<dbReference type="NCBIfam" id="TIGR03359">
    <property type="entry name" value="VI_chp_6"/>
    <property type="match status" value="1"/>
</dbReference>
<dbReference type="PANTHER" id="PTHR35370">
    <property type="entry name" value="CYTOPLASMIC PROTEIN-RELATED-RELATED"/>
    <property type="match status" value="1"/>
</dbReference>
<dbReference type="InterPro" id="IPR010272">
    <property type="entry name" value="T6SS_TssF"/>
</dbReference>
<dbReference type="Pfam" id="PF05947">
    <property type="entry name" value="T6SS_TssF"/>
    <property type="match status" value="1"/>
</dbReference>
<dbReference type="RefSeq" id="WP_035229602.1">
    <property type="nucleotide sequence ID" value="NZ_ARXV01000001.1"/>
</dbReference>
<name>A0A095SQJ3_9GAMM</name>
<dbReference type="PANTHER" id="PTHR35370:SF1">
    <property type="entry name" value="TYPE VI SECRETION SYSTEM COMPONENT TSSF1"/>
    <property type="match status" value="1"/>
</dbReference>
<dbReference type="STRING" id="1177154.Y5S_00251"/>
<evidence type="ECO:0000313" key="1">
    <source>
        <dbReference type="EMBL" id="KGD66584.1"/>
    </source>
</evidence>
<dbReference type="AlphaFoldDB" id="A0A095SQJ3"/>
<organism evidence="1 2">
    <name type="scientific">Alcanivorax nanhaiticus</name>
    <dbReference type="NCBI Taxonomy" id="1177154"/>
    <lineage>
        <taxon>Bacteria</taxon>
        <taxon>Pseudomonadati</taxon>
        <taxon>Pseudomonadota</taxon>
        <taxon>Gammaproteobacteria</taxon>
        <taxon>Oceanospirillales</taxon>
        <taxon>Alcanivoracaceae</taxon>
        <taxon>Alcanivorax</taxon>
    </lineage>
</organism>
<protein>
    <submittedName>
        <fullName evidence="1">Type VI secretion protein</fullName>
    </submittedName>
</protein>
<dbReference type="Proteomes" id="UP000029444">
    <property type="component" value="Unassembled WGS sequence"/>
</dbReference>
<comment type="caution">
    <text evidence="1">The sequence shown here is derived from an EMBL/GenBank/DDBJ whole genome shotgun (WGS) entry which is preliminary data.</text>
</comment>
<accession>A0A095SQJ3</accession>
<gene>
    <name evidence="1" type="ORF">Y5S_00251</name>
</gene>
<dbReference type="eggNOG" id="COG3519">
    <property type="taxonomic scope" value="Bacteria"/>
</dbReference>
<dbReference type="EMBL" id="ARXV01000001">
    <property type="protein sequence ID" value="KGD66584.1"/>
    <property type="molecule type" value="Genomic_DNA"/>
</dbReference>
<proteinExistence type="predicted"/>
<dbReference type="PATRIC" id="fig|1177154.3.peg.252"/>
<sequence length="570" mass="63518">MREYFESEMRLLHEAAVDFARAHPEQARMLNLAEVQDRDPYVERLLEGMAFIAAQIRSRIDDSESRISEQLLEQLAPGQLRGYPSRAVMVCEFSAGAQNSKVLEAGSQIRSAPVGDDNTECVFTTLAPVTLAPLIVDAIDCEERGDGATRVTLSLKPSGAGSLSDLALSELNLFLHCDPALAMALVHGMTCQQHAMDILVDDEPVGSLPAANLSLPYLQSLDADSRHRANPAFALLQDYFAWRERFFFLRLSGLDSMNLPDKSRSLKITFTLPVQLPAEYPLRPEHVQLNAVPAVNLYEQDAEPLDVDQKRAAYRFLPDQRRPDSVVLNEILSLQGRDRKGAAITEYLPFYQARDLSGGHACYRISRQNMGLETPQAFISLSGSGLIHAQTLSAQVSVSNGFLPRRYLSEKQIHRAVSGIPSSMQIHNLQRPSAYLPCPDSNSYRWQLQSLLQMPVSGLANTDSLRALMGLLDWSERKENQRRREALQSVSVEPVTRMHKGMLYRGVAVEVEVNEGDFLSLHDIYLFGSVLHTVLANMAAINECVELKIVAQPTHKELLWEPQMGCQTPL</sequence>
<keyword evidence="2" id="KW-1185">Reference proteome</keyword>
<evidence type="ECO:0000313" key="2">
    <source>
        <dbReference type="Proteomes" id="UP000029444"/>
    </source>
</evidence>